<keyword evidence="2" id="KW-0560">Oxidoreductase</keyword>
<dbReference type="InterPro" id="IPR014189">
    <property type="entry name" value="Quinone_OxRdtase_PIG3"/>
</dbReference>
<accession>E3I1L6</accession>
<dbReference type="Pfam" id="PF08240">
    <property type="entry name" value="ADH_N"/>
    <property type="match status" value="1"/>
</dbReference>
<dbReference type="InterPro" id="IPR011032">
    <property type="entry name" value="GroES-like_sf"/>
</dbReference>
<keyword evidence="5" id="KW-1185">Reference proteome</keyword>
<dbReference type="SUPFAM" id="SSF50129">
    <property type="entry name" value="GroES-like"/>
    <property type="match status" value="1"/>
</dbReference>
<keyword evidence="1" id="KW-0521">NADP</keyword>
<reference evidence="5" key="1">
    <citation type="journal article" date="2011" name="J. Bacteriol.">
        <title>Genome sequences of eight morphologically diverse alphaproteobacteria.</title>
        <authorList>
            <consortium name="US DOE Joint Genome Institute"/>
            <person name="Brown P.J."/>
            <person name="Kysela D.T."/>
            <person name="Buechlein A."/>
            <person name="Hemmerich C."/>
            <person name="Brun Y.V."/>
        </authorList>
    </citation>
    <scope>NUCLEOTIDE SEQUENCE [LARGE SCALE GENOMIC DNA]</scope>
    <source>
        <strain evidence="5">ATCC 17100 / ATH 3.1.1 / DSM 162 / LMG 4299</strain>
    </source>
</reference>
<dbReference type="InterPro" id="IPR020843">
    <property type="entry name" value="ER"/>
</dbReference>
<evidence type="ECO:0000256" key="1">
    <source>
        <dbReference type="ARBA" id="ARBA00022857"/>
    </source>
</evidence>
<evidence type="ECO:0000313" key="4">
    <source>
        <dbReference type="EMBL" id="ADP72391.1"/>
    </source>
</evidence>
<dbReference type="Gene3D" id="3.40.50.720">
    <property type="entry name" value="NAD(P)-binding Rossmann-like Domain"/>
    <property type="match status" value="1"/>
</dbReference>
<organism evidence="4 5">
    <name type="scientific">Rhodomicrobium vannielii (strain ATCC 17100 / DSM 162 / LMG 4299 / NCIMB 10020 / ATH 3.1.1)</name>
    <dbReference type="NCBI Taxonomy" id="648757"/>
    <lineage>
        <taxon>Bacteria</taxon>
        <taxon>Pseudomonadati</taxon>
        <taxon>Pseudomonadota</taxon>
        <taxon>Alphaproteobacteria</taxon>
        <taxon>Hyphomicrobiales</taxon>
        <taxon>Hyphomicrobiaceae</taxon>
        <taxon>Rhodomicrobium</taxon>
    </lineage>
</organism>
<protein>
    <submittedName>
        <fullName evidence="4">NAD(P)H quinone oxidoreductase, PIG3 family</fullName>
    </submittedName>
</protein>
<name>E3I1L6_RHOVT</name>
<dbReference type="OrthoDB" id="9780520at2"/>
<dbReference type="SMART" id="SM00829">
    <property type="entry name" value="PKS_ER"/>
    <property type="match status" value="1"/>
</dbReference>
<dbReference type="InterPro" id="IPR036291">
    <property type="entry name" value="NAD(P)-bd_dom_sf"/>
</dbReference>
<proteinExistence type="predicted"/>
<dbReference type="Proteomes" id="UP000001399">
    <property type="component" value="Chromosome"/>
</dbReference>
<dbReference type="NCBIfam" id="TIGR02824">
    <property type="entry name" value="quinone_pig3"/>
    <property type="match status" value="1"/>
</dbReference>
<dbReference type="STRING" id="648757.Rvan_3196"/>
<dbReference type="GO" id="GO:0070402">
    <property type="term" value="F:NADPH binding"/>
    <property type="evidence" value="ECO:0007669"/>
    <property type="project" value="TreeGrafter"/>
</dbReference>
<dbReference type="CDD" id="cd05276">
    <property type="entry name" value="p53_inducible_oxidoreductase"/>
    <property type="match status" value="1"/>
</dbReference>
<dbReference type="KEGG" id="rva:Rvan_3196"/>
<dbReference type="EMBL" id="CP002292">
    <property type="protein sequence ID" value="ADP72391.1"/>
    <property type="molecule type" value="Genomic_DNA"/>
</dbReference>
<gene>
    <name evidence="4" type="ordered locus">Rvan_3196</name>
</gene>
<feature type="domain" description="Enoyl reductase (ER)" evidence="3">
    <location>
        <begin position="10"/>
        <end position="323"/>
    </location>
</feature>
<dbReference type="PANTHER" id="PTHR48106:SF8">
    <property type="entry name" value="OS02G0805600 PROTEIN"/>
    <property type="match status" value="1"/>
</dbReference>
<dbReference type="Gene3D" id="3.90.180.10">
    <property type="entry name" value="Medium-chain alcohol dehydrogenases, catalytic domain"/>
    <property type="match status" value="1"/>
</dbReference>
<dbReference type="InterPro" id="IPR013154">
    <property type="entry name" value="ADH-like_N"/>
</dbReference>
<evidence type="ECO:0000259" key="3">
    <source>
        <dbReference type="SMART" id="SM00829"/>
    </source>
</evidence>
<dbReference type="Pfam" id="PF00107">
    <property type="entry name" value="ADH_zinc_N"/>
    <property type="match status" value="1"/>
</dbReference>
<dbReference type="AlphaFoldDB" id="E3I1L6"/>
<dbReference type="GO" id="GO:0016651">
    <property type="term" value="F:oxidoreductase activity, acting on NAD(P)H"/>
    <property type="evidence" value="ECO:0007669"/>
    <property type="project" value="TreeGrafter"/>
</dbReference>
<dbReference type="HOGENOM" id="CLU_026673_3_4_5"/>
<dbReference type="PANTHER" id="PTHR48106">
    <property type="entry name" value="QUINONE OXIDOREDUCTASE PIG3-RELATED"/>
    <property type="match status" value="1"/>
</dbReference>
<dbReference type="SUPFAM" id="SSF51735">
    <property type="entry name" value="NAD(P)-binding Rossmann-fold domains"/>
    <property type="match status" value="1"/>
</dbReference>
<dbReference type="eggNOG" id="COG0604">
    <property type="taxonomic scope" value="Bacteria"/>
</dbReference>
<dbReference type="RefSeq" id="WP_013420751.1">
    <property type="nucleotide sequence ID" value="NC_014664.1"/>
</dbReference>
<evidence type="ECO:0000313" key="5">
    <source>
        <dbReference type="Proteomes" id="UP000001399"/>
    </source>
</evidence>
<dbReference type="InterPro" id="IPR013149">
    <property type="entry name" value="ADH-like_C"/>
</dbReference>
<evidence type="ECO:0000256" key="2">
    <source>
        <dbReference type="ARBA" id="ARBA00023002"/>
    </source>
</evidence>
<sequence>MKTILIREPGGPDVLSLEDVPAPEPKADEVLIEVAAAGVNRPDVLQRQGLYPPPPGASNIPGLEVSGKIAAVGASVTRWKAGDTVAALTSGGGYAEYAVAQEGSCLRVPKGLSMAEGACLPETFMTVWHNVFERGALKAGECFLVHGGSSGIGSTAIQLATHFGARVFATAGSDEKCAYCESLGAEAAINYRTKNFAEEIKTLTCGKGVNVILDMVGGSYIQDDIRCAAEDGRIVQIAFLKGAKVEVNLMPIMLKRLTLTGSTLRPRSAAFKAQLARTLEEKVWPLIESGAVRVVIDKSFPLAEAAQAHRHMETNAHMGKIVLTV</sequence>